<keyword evidence="1" id="KW-0472">Membrane</keyword>
<keyword evidence="1" id="KW-1133">Transmembrane helix</keyword>
<dbReference type="RefSeq" id="WP_135104385.1">
    <property type="nucleotide sequence ID" value="NZ_JADGKW010000001.1"/>
</dbReference>
<feature type="transmembrane region" description="Helical" evidence="1">
    <location>
        <begin position="390"/>
        <end position="407"/>
    </location>
</feature>
<protein>
    <submittedName>
        <fullName evidence="2">Oligosaccharide repeat unit polymerase</fullName>
    </submittedName>
</protein>
<evidence type="ECO:0000313" key="3">
    <source>
        <dbReference type="Proteomes" id="UP000298285"/>
    </source>
</evidence>
<feature type="transmembrane region" description="Helical" evidence="1">
    <location>
        <begin position="350"/>
        <end position="370"/>
    </location>
</feature>
<dbReference type="OrthoDB" id="569077at2"/>
<feature type="transmembrane region" description="Helical" evidence="1">
    <location>
        <begin position="234"/>
        <end position="258"/>
    </location>
</feature>
<feature type="transmembrane region" description="Helical" evidence="1">
    <location>
        <begin position="187"/>
        <end position="205"/>
    </location>
</feature>
<dbReference type="AlphaFoldDB" id="A0A4Y9IS34"/>
<dbReference type="EMBL" id="SPPK01000001">
    <property type="protein sequence ID" value="TFU91373.1"/>
    <property type="molecule type" value="Genomic_DNA"/>
</dbReference>
<feature type="transmembrane region" description="Helical" evidence="1">
    <location>
        <begin position="71"/>
        <end position="89"/>
    </location>
</feature>
<name>A0A4Y9IS34_9BACT</name>
<feature type="transmembrane region" description="Helical" evidence="1">
    <location>
        <begin position="6"/>
        <end position="23"/>
    </location>
</feature>
<reference evidence="2 3" key="1">
    <citation type="submission" date="2019-03" db="EMBL/GenBank/DDBJ databases">
        <title>Diversity of the mouse oral microbiome.</title>
        <authorList>
            <person name="Joseph S."/>
            <person name="Aduse-Opoku J."/>
            <person name="Curtis M."/>
            <person name="Wade W."/>
            <person name="Hashim A."/>
        </authorList>
    </citation>
    <scope>NUCLEOTIDE SEQUENCE [LARGE SCALE GENOMIC DNA]</scope>
    <source>
        <strain evidence="2 3">P11</strain>
    </source>
</reference>
<evidence type="ECO:0000313" key="2">
    <source>
        <dbReference type="EMBL" id="TFU91373.1"/>
    </source>
</evidence>
<gene>
    <name evidence="2" type="ORF">E4T88_05170</name>
</gene>
<feature type="transmembrane region" description="Helical" evidence="1">
    <location>
        <begin position="413"/>
        <end position="431"/>
    </location>
</feature>
<feature type="transmembrane region" description="Helical" evidence="1">
    <location>
        <begin position="30"/>
        <end position="51"/>
    </location>
</feature>
<sequence>MIISIIIFTVIILTTICKITEPIKNKNFGLFDYFLIWFTFIYALVPLLIIGSNDYVFMSFIGLDKQNKTELQYIPESLIILVSYLCIILGGRIKQTYWSIKQINISDRSLFQYSILFFILSIFFFFFFISKYGGFDYVIANLSRIRSGVDENKSYLGAFMLILSDIIVVSFIICLYLKFKGFFRGKVIASLFFYIILASVFFKFFIGAGRANIILLFIYITLSYYFIKTKIPYRFLFIGIPISLFVIFYGKVFLFNIFSESNSIAFVDARNNQESYSYFSMFIHEFNHQFFSMSNFLENNYESRYMKDYWVWLLKPLKLFDKSNTFYDSISYYNTYLINRKWDSEIPPGFIGLSYINGSLIALTIQSLLWGKLTKWLDLLFKNSDFKNKGILFVIYILIFNYGWFIFQNGDPALIIQYGLIYILLFSYLIIRKKIILVKVFEN</sequence>
<accession>A0A4Y9IS34</accession>
<keyword evidence="1" id="KW-0812">Transmembrane</keyword>
<proteinExistence type="predicted"/>
<feature type="transmembrane region" description="Helical" evidence="1">
    <location>
        <begin position="110"/>
        <end position="135"/>
    </location>
</feature>
<feature type="transmembrane region" description="Helical" evidence="1">
    <location>
        <begin position="211"/>
        <end position="227"/>
    </location>
</feature>
<evidence type="ECO:0000256" key="1">
    <source>
        <dbReference type="SAM" id="Phobius"/>
    </source>
</evidence>
<organism evidence="2 3">
    <name type="scientific">Dysgonomonas mossii</name>
    <dbReference type="NCBI Taxonomy" id="163665"/>
    <lineage>
        <taxon>Bacteria</taxon>
        <taxon>Pseudomonadati</taxon>
        <taxon>Bacteroidota</taxon>
        <taxon>Bacteroidia</taxon>
        <taxon>Bacteroidales</taxon>
        <taxon>Dysgonomonadaceae</taxon>
        <taxon>Dysgonomonas</taxon>
    </lineage>
</organism>
<comment type="caution">
    <text evidence="2">The sequence shown here is derived from an EMBL/GenBank/DDBJ whole genome shotgun (WGS) entry which is preliminary data.</text>
</comment>
<dbReference type="Proteomes" id="UP000298285">
    <property type="component" value="Unassembled WGS sequence"/>
</dbReference>
<feature type="transmembrane region" description="Helical" evidence="1">
    <location>
        <begin position="155"/>
        <end position="175"/>
    </location>
</feature>